<dbReference type="Gene3D" id="3.40.50.720">
    <property type="entry name" value="NAD(P)-binding Rossmann-like Domain"/>
    <property type="match status" value="1"/>
</dbReference>
<sequence length="242" mass="25450">MSTKVVLITGANSGIGFELARLIAEKGHIVYVGARNEESGKKAVEILQAEGLSSVKLAVIDVTSAPSISTAVQHITAAEGDKLDVLVNNAGISMLDANQSVLSPSLDVVRTIMETNLYGPMQTTAAFLPLLRKSPSPVILNVSSGLGSNTLRANSTTEGYHFTAYNMSKAALNSYTITLARELKKEGVKVNVATPGYTATRLTGGQGQPVREGALALLPWVMLDEEGPTGKFLGPGGKEIPW</sequence>
<dbReference type="Proteomes" id="UP000807469">
    <property type="component" value="Unassembled WGS sequence"/>
</dbReference>
<proteinExistence type="inferred from homology"/>
<dbReference type="EMBL" id="MU155133">
    <property type="protein sequence ID" value="KAF9485831.1"/>
    <property type="molecule type" value="Genomic_DNA"/>
</dbReference>
<comment type="similarity">
    <text evidence="1 4">Belongs to the short-chain dehydrogenases/reductases (SDR) family.</text>
</comment>
<evidence type="ECO:0000313" key="6">
    <source>
        <dbReference type="Proteomes" id="UP000807469"/>
    </source>
</evidence>
<keyword evidence="3" id="KW-0560">Oxidoreductase</keyword>
<dbReference type="AlphaFoldDB" id="A0A9P5ZE88"/>
<evidence type="ECO:0000256" key="2">
    <source>
        <dbReference type="ARBA" id="ARBA00022857"/>
    </source>
</evidence>
<keyword evidence="6" id="KW-1185">Reference proteome</keyword>
<keyword evidence="2" id="KW-0521">NADP</keyword>
<dbReference type="PANTHER" id="PTHR43490:SF99">
    <property type="entry name" value="SHORT-CHAIN DEHYDROGENASE_REDUCTASE"/>
    <property type="match status" value="1"/>
</dbReference>
<dbReference type="SUPFAM" id="SSF51735">
    <property type="entry name" value="NAD(P)-binding Rossmann-fold domains"/>
    <property type="match status" value="1"/>
</dbReference>
<evidence type="ECO:0000256" key="1">
    <source>
        <dbReference type="ARBA" id="ARBA00006484"/>
    </source>
</evidence>
<dbReference type="Pfam" id="PF00106">
    <property type="entry name" value="adh_short"/>
    <property type="match status" value="1"/>
</dbReference>
<organism evidence="5 6">
    <name type="scientific">Pholiota conissans</name>
    <dbReference type="NCBI Taxonomy" id="109636"/>
    <lineage>
        <taxon>Eukaryota</taxon>
        <taxon>Fungi</taxon>
        <taxon>Dikarya</taxon>
        <taxon>Basidiomycota</taxon>
        <taxon>Agaricomycotina</taxon>
        <taxon>Agaricomycetes</taxon>
        <taxon>Agaricomycetidae</taxon>
        <taxon>Agaricales</taxon>
        <taxon>Agaricineae</taxon>
        <taxon>Strophariaceae</taxon>
        <taxon>Pholiota</taxon>
    </lineage>
</organism>
<dbReference type="InterPro" id="IPR002347">
    <property type="entry name" value="SDR_fam"/>
</dbReference>
<dbReference type="PRINTS" id="PR00080">
    <property type="entry name" value="SDRFAMILY"/>
</dbReference>
<protein>
    <submittedName>
        <fullName evidence="5">NAD(P)-binding protein</fullName>
    </submittedName>
</protein>
<dbReference type="PRINTS" id="PR00081">
    <property type="entry name" value="GDHRDH"/>
</dbReference>
<evidence type="ECO:0000256" key="4">
    <source>
        <dbReference type="RuleBase" id="RU000363"/>
    </source>
</evidence>
<dbReference type="InterPro" id="IPR036291">
    <property type="entry name" value="NAD(P)-bd_dom_sf"/>
</dbReference>
<name>A0A9P5ZE88_9AGAR</name>
<evidence type="ECO:0000313" key="5">
    <source>
        <dbReference type="EMBL" id="KAF9485831.1"/>
    </source>
</evidence>
<dbReference type="OrthoDB" id="1933717at2759"/>
<evidence type="ECO:0000256" key="3">
    <source>
        <dbReference type="ARBA" id="ARBA00023002"/>
    </source>
</evidence>
<accession>A0A9P5ZE88</accession>
<comment type="caution">
    <text evidence="5">The sequence shown here is derived from an EMBL/GenBank/DDBJ whole genome shotgun (WGS) entry which is preliminary data.</text>
</comment>
<dbReference type="PANTHER" id="PTHR43490">
    <property type="entry name" value="(+)-NEOMENTHOL DEHYDROGENASE"/>
    <property type="match status" value="1"/>
</dbReference>
<gene>
    <name evidence="5" type="ORF">BDN70DRAFT_870725</name>
</gene>
<reference evidence="5" key="1">
    <citation type="submission" date="2020-11" db="EMBL/GenBank/DDBJ databases">
        <authorList>
            <consortium name="DOE Joint Genome Institute"/>
            <person name="Ahrendt S."/>
            <person name="Riley R."/>
            <person name="Andreopoulos W."/>
            <person name="Labutti K."/>
            <person name="Pangilinan J."/>
            <person name="Ruiz-Duenas F.J."/>
            <person name="Barrasa J.M."/>
            <person name="Sanchez-Garcia M."/>
            <person name="Camarero S."/>
            <person name="Miyauchi S."/>
            <person name="Serrano A."/>
            <person name="Linde D."/>
            <person name="Babiker R."/>
            <person name="Drula E."/>
            <person name="Ayuso-Fernandez I."/>
            <person name="Pacheco R."/>
            <person name="Padilla G."/>
            <person name="Ferreira P."/>
            <person name="Barriuso J."/>
            <person name="Kellner H."/>
            <person name="Castanera R."/>
            <person name="Alfaro M."/>
            <person name="Ramirez L."/>
            <person name="Pisabarro A.G."/>
            <person name="Kuo A."/>
            <person name="Tritt A."/>
            <person name="Lipzen A."/>
            <person name="He G."/>
            <person name="Yan M."/>
            <person name="Ng V."/>
            <person name="Cullen D."/>
            <person name="Martin F."/>
            <person name="Rosso M.-N."/>
            <person name="Henrissat B."/>
            <person name="Hibbett D."/>
            <person name="Martinez A.T."/>
            <person name="Grigoriev I.V."/>
        </authorList>
    </citation>
    <scope>NUCLEOTIDE SEQUENCE</scope>
    <source>
        <strain evidence="5">CIRM-BRFM 674</strain>
    </source>
</reference>
<dbReference type="GO" id="GO:0016491">
    <property type="term" value="F:oxidoreductase activity"/>
    <property type="evidence" value="ECO:0007669"/>
    <property type="project" value="UniProtKB-KW"/>
</dbReference>